<keyword evidence="1" id="KW-0812">Transmembrane</keyword>
<protein>
    <submittedName>
        <fullName evidence="2">Uncharacterized protein</fullName>
    </submittedName>
</protein>
<dbReference type="AlphaFoldDB" id="A0A6C0CYZ4"/>
<keyword evidence="1" id="KW-0472">Membrane</keyword>
<keyword evidence="1" id="KW-1133">Transmembrane helix</keyword>
<dbReference type="EMBL" id="MN739508">
    <property type="protein sequence ID" value="QHT09180.1"/>
    <property type="molecule type" value="Genomic_DNA"/>
</dbReference>
<proteinExistence type="predicted"/>
<organism evidence="2">
    <name type="scientific">viral metagenome</name>
    <dbReference type="NCBI Taxonomy" id="1070528"/>
    <lineage>
        <taxon>unclassified sequences</taxon>
        <taxon>metagenomes</taxon>
        <taxon>organismal metagenomes</taxon>
    </lineage>
</organism>
<feature type="transmembrane region" description="Helical" evidence="1">
    <location>
        <begin position="33"/>
        <end position="55"/>
    </location>
</feature>
<name>A0A6C0CYZ4_9ZZZZ</name>
<evidence type="ECO:0000313" key="2">
    <source>
        <dbReference type="EMBL" id="QHT09180.1"/>
    </source>
</evidence>
<accession>A0A6C0CYZ4</accession>
<reference evidence="2" key="1">
    <citation type="journal article" date="2020" name="Nature">
        <title>Giant virus diversity and host interactions through global metagenomics.</title>
        <authorList>
            <person name="Schulz F."/>
            <person name="Roux S."/>
            <person name="Paez-Espino D."/>
            <person name="Jungbluth S."/>
            <person name="Walsh D.A."/>
            <person name="Denef V.J."/>
            <person name="McMahon K.D."/>
            <person name="Konstantinidis K.T."/>
            <person name="Eloe-Fadrosh E.A."/>
            <person name="Kyrpides N.C."/>
            <person name="Woyke T."/>
        </authorList>
    </citation>
    <scope>NUCLEOTIDE SEQUENCE</scope>
    <source>
        <strain evidence="2">GVMAG-M-3300023110-24</strain>
    </source>
</reference>
<sequence>MRESLIHKNEKKNESLISFEENDNKKKCCNLKCCILTSISLICLTSIGGLIYANIICRSFTNNLCDINNNCPNYSPCESGSGL</sequence>
<evidence type="ECO:0000256" key="1">
    <source>
        <dbReference type="SAM" id="Phobius"/>
    </source>
</evidence>